<dbReference type="AlphaFoldDB" id="A0A4R1I5L6"/>
<dbReference type="Pfam" id="PF17203">
    <property type="entry name" value="sCache_3_2"/>
    <property type="match status" value="1"/>
</dbReference>
<gene>
    <name evidence="16" type="ORF">EV378_1157</name>
</gene>
<keyword evidence="11" id="KW-0902">Two-component regulatory system</keyword>
<evidence type="ECO:0000256" key="10">
    <source>
        <dbReference type="ARBA" id="ARBA00022989"/>
    </source>
</evidence>
<keyword evidence="17" id="KW-1185">Reference proteome</keyword>
<evidence type="ECO:0000256" key="3">
    <source>
        <dbReference type="ARBA" id="ARBA00012438"/>
    </source>
</evidence>
<accession>A0A4R1I5L6</accession>
<feature type="compositionally biased region" description="Low complexity" evidence="13">
    <location>
        <begin position="621"/>
        <end position="640"/>
    </location>
</feature>
<evidence type="ECO:0000256" key="7">
    <source>
        <dbReference type="ARBA" id="ARBA00022741"/>
    </source>
</evidence>
<dbReference type="PRINTS" id="PR00344">
    <property type="entry name" value="BCTRLSENSOR"/>
</dbReference>
<comment type="subcellular location">
    <subcellularLocation>
        <location evidence="2">Cell membrane</location>
        <topology evidence="2">Multi-pass membrane protein</topology>
    </subcellularLocation>
</comment>
<dbReference type="InterPro" id="IPR004358">
    <property type="entry name" value="Sig_transdc_His_kin-like_C"/>
</dbReference>
<evidence type="ECO:0000256" key="12">
    <source>
        <dbReference type="ARBA" id="ARBA00023136"/>
    </source>
</evidence>
<evidence type="ECO:0000256" key="6">
    <source>
        <dbReference type="ARBA" id="ARBA00022692"/>
    </source>
</evidence>
<keyword evidence="9" id="KW-0067">ATP-binding</keyword>
<evidence type="ECO:0000313" key="17">
    <source>
        <dbReference type="Proteomes" id="UP000295560"/>
    </source>
</evidence>
<dbReference type="SUPFAM" id="SSF55874">
    <property type="entry name" value="ATPase domain of HSP90 chaperone/DNA topoisomerase II/histidine kinase"/>
    <property type="match status" value="1"/>
</dbReference>
<feature type="domain" description="Histidine kinase" evidence="15">
    <location>
        <begin position="506"/>
        <end position="623"/>
    </location>
</feature>
<feature type="compositionally biased region" description="Polar residues" evidence="13">
    <location>
        <begin position="305"/>
        <end position="320"/>
    </location>
</feature>
<dbReference type="InterPro" id="IPR029151">
    <property type="entry name" value="Sensor-like_sf"/>
</dbReference>
<keyword evidence="7" id="KW-0547">Nucleotide-binding</keyword>
<comment type="caution">
    <text evidence="16">The sequence shown here is derived from an EMBL/GenBank/DDBJ whole genome shotgun (WGS) entry which is preliminary data.</text>
</comment>
<dbReference type="SMART" id="SM00387">
    <property type="entry name" value="HATPase_c"/>
    <property type="match status" value="1"/>
</dbReference>
<keyword evidence="12 14" id="KW-0472">Membrane</keyword>
<dbReference type="InterPro" id="IPR036890">
    <property type="entry name" value="HATPase_C_sf"/>
</dbReference>
<keyword evidence="6 14" id="KW-0812">Transmembrane</keyword>
<reference evidence="16 17" key="1">
    <citation type="submission" date="2019-03" db="EMBL/GenBank/DDBJ databases">
        <title>Sequencing the genomes of 1000 actinobacteria strains.</title>
        <authorList>
            <person name="Klenk H.-P."/>
        </authorList>
    </citation>
    <scope>NUCLEOTIDE SEQUENCE [LARGE SCALE GENOMIC DNA]</scope>
    <source>
        <strain evidence="16 17">DSM 44969</strain>
    </source>
</reference>
<evidence type="ECO:0000256" key="4">
    <source>
        <dbReference type="ARBA" id="ARBA00022475"/>
    </source>
</evidence>
<evidence type="ECO:0000256" key="5">
    <source>
        <dbReference type="ARBA" id="ARBA00022679"/>
    </source>
</evidence>
<evidence type="ECO:0000259" key="15">
    <source>
        <dbReference type="PROSITE" id="PS50109"/>
    </source>
</evidence>
<feature type="region of interest" description="Disordered" evidence="13">
    <location>
        <begin position="620"/>
        <end position="656"/>
    </location>
</feature>
<dbReference type="Proteomes" id="UP000295560">
    <property type="component" value="Unassembled WGS sequence"/>
</dbReference>
<evidence type="ECO:0000256" key="1">
    <source>
        <dbReference type="ARBA" id="ARBA00000085"/>
    </source>
</evidence>
<dbReference type="GO" id="GO:0005886">
    <property type="term" value="C:plasma membrane"/>
    <property type="evidence" value="ECO:0007669"/>
    <property type="project" value="UniProtKB-SubCell"/>
</dbReference>
<sequence length="656" mass="67032">MVRAGAGAHDVPVPRPGRVPQRRSRLVRRLLALQVVTVLLTVGGLAALAVWGAQQIQEEAAGRLTRATAAALAGDPAVVDALTRGGDVAALSARMQPLAERVRAASNTGFVVVMAPDGTRYSHAEPDRIGGVYQGTLAPALAGRTLTEVFPGTLGPSVRTVVPVLSGDRVVGAVSVGVLQTRVSDLALLYLPWIAVSAGVALLLGVGLAVLVARRLRRQTLGLEPEEITAAYTHHDAVLHAVGEGLLVVDGDGHLVVVNAEARRLLALGPDGSDPTLRDATTSGPTPRNAGIGSDAALHNGGTDGSPTTPDARTGDNATSGRPAIEADPAAPGTRVDGLAADPAVLAVLDRGLREDLRDEPALAGERVLLVNSRTAGPAAGPGTRVFTLRDRTELAGALRERDDARDKVAALSAQAHEFGNRLQTVLTLMELGDTADATRAGVAALDRSRGPGAAVAAEVVDPVLAALLADKAWTATDGGVTLVVTDRHRPGDLPGDRLPYSADDLLSLVGNLVDNALEAVAAVPHGSPREVRVTLGPDPDPDHGTGGLELEIADTGPGIPDDVVAELFTYGFSTRAEGADRPRGIGLALVDRITRRLGGTVEVVSAGQDGGTVFTVRLPAPDTGAATTADEPAGAAPGDLASDAPGPDLPADARR</sequence>
<dbReference type="InterPro" id="IPR005467">
    <property type="entry name" value="His_kinase_dom"/>
</dbReference>
<keyword evidence="8 16" id="KW-0418">Kinase</keyword>
<dbReference type="PANTHER" id="PTHR44936:SF10">
    <property type="entry name" value="SENSOR PROTEIN RSTB"/>
    <property type="match status" value="1"/>
</dbReference>
<dbReference type="EMBL" id="SMFZ01000001">
    <property type="protein sequence ID" value="TCK25352.1"/>
    <property type="molecule type" value="Genomic_DNA"/>
</dbReference>
<feature type="transmembrane region" description="Helical" evidence="14">
    <location>
        <begin position="190"/>
        <end position="213"/>
    </location>
</feature>
<dbReference type="InterPro" id="IPR003594">
    <property type="entry name" value="HATPase_dom"/>
</dbReference>
<comment type="catalytic activity">
    <reaction evidence="1">
        <text>ATP + protein L-histidine = ADP + protein N-phospho-L-histidine.</text>
        <dbReference type="EC" id="2.7.13.3"/>
    </reaction>
</comment>
<evidence type="ECO:0000256" key="14">
    <source>
        <dbReference type="SAM" id="Phobius"/>
    </source>
</evidence>
<name>A0A4R1I5L6_PSEEN</name>
<evidence type="ECO:0000313" key="16">
    <source>
        <dbReference type="EMBL" id="TCK25352.1"/>
    </source>
</evidence>
<dbReference type="Pfam" id="PF02518">
    <property type="entry name" value="HATPase_c"/>
    <property type="match status" value="1"/>
</dbReference>
<dbReference type="EC" id="2.7.13.3" evidence="3"/>
<dbReference type="Gene3D" id="3.30.450.20">
    <property type="entry name" value="PAS domain"/>
    <property type="match status" value="2"/>
</dbReference>
<keyword evidence="5" id="KW-0808">Transferase</keyword>
<evidence type="ECO:0000256" key="13">
    <source>
        <dbReference type="SAM" id="MobiDB-lite"/>
    </source>
</evidence>
<dbReference type="PANTHER" id="PTHR44936">
    <property type="entry name" value="SENSOR PROTEIN CREC"/>
    <property type="match status" value="1"/>
</dbReference>
<evidence type="ECO:0000256" key="11">
    <source>
        <dbReference type="ARBA" id="ARBA00023012"/>
    </source>
</evidence>
<dbReference type="GO" id="GO:0005524">
    <property type="term" value="F:ATP binding"/>
    <property type="evidence" value="ECO:0007669"/>
    <property type="project" value="UniProtKB-KW"/>
</dbReference>
<evidence type="ECO:0000256" key="8">
    <source>
        <dbReference type="ARBA" id="ARBA00022777"/>
    </source>
</evidence>
<dbReference type="GO" id="GO:0000160">
    <property type="term" value="P:phosphorelay signal transduction system"/>
    <property type="evidence" value="ECO:0007669"/>
    <property type="project" value="UniProtKB-KW"/>
</dbReference>
<protein>
    <recommendedName>
        <fullName evidence="3">histidine kinase</fullName>
        <ecNumber evidence="3">2.7.13.3</ecNumber>
    </recommendedName>
</protein>
<keyword evidence="10 14" id="KW-1133">Transmembrane helix</keyword>
<evidence type="ECO:0000256" key="2">
    <source>
        <dbReference type="ARBA" id="ARBA00004651"/>
    </source>
</evidence>
<dbReference type="SUPFAM" id="SSF103190">
    <property type="entry name" value="Sensory domain-like"/>
    <property type="match status" value="1"/>
</dbReference>
<dbReference type="InterPro" id="IPR050980">
    <property type="entry name" value="2C_sensor_his_kinase"/>
</dbReference>
<dbReference type="GO" id="GO:0004673">
    <property type="term" value="F:protein histidine kinase activity"/>
    <property type="evidence" value="ECO:0007669"/>
    <property type="project" value="UniProtKB-EC"/>
</dbReference>
<dbReference type="Gene3D" id="3.30.565.10">
    <property type="entry name" value="Histidine kinase-like ATPase, C-terminal domain"/>
    <property type="match status" value="1"/>
</dbReference>
<dbReference type="InterPro" id="IPR033463">
    <property type="entry name" value="sCache_3"/>
</dbReference>
<dbReference type="PROSITE" id="PS50109">
    <property type="entry name" value="HIS_KIN"/>
    <property type="match status" value="1"/>
</dbReference>
<feature type="transmembrane region" description="Helical" evidence="14">
    <location>
        <begin position="30"/>
        <end position="53"/>
    </location>
</feature>
<feature type="region of interest" description="Disordered" evidence="13">
    <location>
        <begin position="268"/>
        <end position="337"/>
    </location>
</feature>
<evidence type="ECO:0000256" key="9">
    <source>
        <dbReference type="ARBA" id="ARBA00022840"/>
    </source>
</evidence>
<organism evidence="16 17">
    <name type="scientific">Pseudonocardia endophytica</name>
    <dbReference type="NCBI Taxonomy" id="401976"/>
    <lineage>
        <taxon>Bacteria</taxon>
        <taxon>Bacillati</taxon>
        <taxon>Actinomycetota</taxon>
        <taxon>Actinomycetes</taxon>
        <taxon>Pseudonocardiales</taxon>
        <taxon>Pseudonocardiaceae</taxon>
        <taxon>Pseudonocardia</taxon>
    </lineage>
</organism>
<proteinExistence type="predicted"/>
<keyword evidence="4" id="KW-1003">Cell membrane</keyword>